<dbReference type="CDD" id="cd04301">
    <property type="entry name" value="NAT_SF"/>
    <property type="match status" value="1"/>
</dbReference>
<dbReference type="PANTHER" id="PTHR13947:SF37">
    <property type="entry name" value="LD18367P"/>
    <property type="match status" value="1"/>
</dbReference>
<gene>
    <name evidence="3" type="ORF">CLPU_19c00400</name>
</gene>
<dbReference type="STRING" id="1503.CLPU_19c00400"/>
<dbReference type="OrthoDB" id="9813917at2"/>
<protein>
    <submittedName>
        <fullName evidence="3">Acetyltransferase, GNAT family</fullName>
    </submittedName>
</protein>
<evidence type="ECO:0000256" key="1">
    <source>
        <dbReference type="ARBA" id="ARBA00022679"/>
    </source>
</evidence>
<name>A0A0L0W714_GOTPU</name>
<dbReference type="AlphaFoldDB" id="A0A0L0W714"/>
<reference evidence="4" key="1">
    <citation type="submission" date="2015-07" db="EMBL/GenBank/DDBJ databases">
        <title>Draft genome sequence of the purine-degrading Gottschalkia purinilyticum DSM 1384 (formerly Clostridium purinilyticum).</title>
        <authorList>
            <person name="Poehlein A."/>
            <person name="Schiel-Bengelsdorf B."/>
            <person name="Bengelsdorf F.R."/>
            <person name="Daniel R."/>
            <person name="Duerre P."/>
        </authorList>
    </citation>
    <scope>NUCLEOTIDE SEQUENCE [LARGE SCALE GENOMIC DNA]</scope>
    <source>
        <strain evidence="4">DSM 1384</strain>
    </source>
</reference>
<dbReference type="InterPro" id="IPR016181">
    <property type="entry name" value="Acyl_CoA_acyltransferase"/>
</dbReference>
<dbReference type="Gene3D" id="3.40.630.30">
    <property type="match status" value="1"/>
</dbReference>
<evidence type="ECO:0000313" key="4">
    <source>
        <dbReference type="Proteomes" id="UP000037267"/>
    </source>
</evidence>
<dbReference type="EMBL" id="LGSS01000019">
    <property type="protein sequence ID" value="KNF07304.1"/>
    <property type="molecule type" value="Genomic_DNA"/>
</dbReference>
<dbReference type="InterPro" id="IPR000182">
    <property type="entry name" value="GNAT_dom"/>
</dbReference>
<dbReference type="SUPFAM" id="SSF55729">
    <property type="entry name" value="Acyl-CoA N-acyltransferases (Nat)"/>
    <property type="match status" value="1"/>
</dbReference>
<proteinExistence type="predicted"/>
<dbReference type="PANTHER" id="PTHR13947">
    <property type="entry name" value="GNAT FAMILY N-ACETYLTRANSFERASE"/>
    <property type="match status" value="1"/>
</dbReference>
<keyword evidence="1 3" id="KW-0808">Transferase</keyword>
<feature type="domain" description="N-acetyltransferase" evidence="2">
    <location>
        <begin position="1"/>
        <end position="153"/>
    </location>
</feature>
<comment type="caution">
    <text evidence="3">The sequence shown here is derived from an EMBL/GenBank/DDBJ whole genome shotgun (WGS) entry which is preliminary data.</text>
</comment>
<dbReference type="GO" id="GO:0008080">
    <property type="term" value="F:N-acetyltransferase activity"/>
    <property type="evidence" value="ECO:0007669"/>
    <property type="project" value="InterPro"/>
</dbReference>
<sequence>MDDIIIKELEDKENVPYDLLLLADPSKEIVNEYCNRGSCYIACIDNEIVGVYVLIKTRPLTLEIVNIAVDERYQGRGIGKKLIFDAINRARKEGIKTLEIGTGNSSLYQLALYQKCGFRINGVDKDFFKKHYKEKIIENGIECVDMIRLSIDL</sequence>
<organism evidence="3 4">
    <name type="scientific">Gottschalkia purinilytica</name>
    <name type="common">Clostridium purinilyticum</name>
    <dbReference type="NCBI Taxonomy" id="1503"/>
    <lineage>
        <taxon>Bacteria</taxon>
        <taxon>Bacillati</taxon>
        <taxon>Bacillota</taxon>
        <taxon>Tissierellia</taxon>
        <taxon>Tissierellales</taxon>
        <taxon>Gottschalkiaceae</taxon>
        <taxon>Gottschalkia</taxon>
    </lineage>
</organism>
<evidence type="ECO:0000313" key="3">
    <source>
        <dbReference type="EMBL" id="KNF07304.1"/>
    </source>
</evidence>
<dbReference type="PATRIC" id="fig|1503.3.peg.852"/>
<dbReference type="Proteomes" id="UP000037267">
    <property type="component" value="Unassembled WGS sequence"/>
</dbReference>
<dbReference type="InterPro" id="IPR050769">
    <property type="entry name" value="NAT_camello-type"/>
</dbReference>
<dbReference type="RefSeq" id="WP_050378528.1">
    <property type="nucleotide sequence ID" value="NZ_LGSS01000019.1"/>
</dbReference>
<evidence type="ECO:0000259" key="2">
    <source>
        <dbReference type="PROSITE" id="PS51186"/>
    </source>
</evidence>
<keyword evidence="4" id="KW-1185">Reference proteome</keyword>
<accession>A0A0L0W714</accession>
<dbReference type="Pfam" id="PF00583">
    <property type="entry name" value="Acetyltransf_1"/>
    <property type="match status" value="1"/>
</dbReference>
<dbReference type="PROSITE" id="PS51186">
    <property type="entry name" value="GNAT"/>
    <property type="match status" value="1"/>
</dbReference>